<dbReference type="EMBL" id="JBHSLU010000073">
    <property type="protein sequence ID" value="MFC5507875.1"/>
    <property type="molecule type" value="Genomic_DNA"/>
</dbReference>
<keyword evidence="3" id="KW-1185">Reference proteome</keyword>
<gene>
    <name evidence="2" type="ORF">ACFPN9_21775</name>
</gene>
<dbReference type="Proteomes" id="UP001596060">
    <property type="component" value="Unassembled WGS sequence"/>
</dbReference>
<dbReference type="RefSeq" id="WP_066735098.1">
    <property type="nucleotide sequence ID" value="NZ_JBHSLU010000073.1"/>
</dbReference>
<feature type="signal peptide" evidence="1">
    <location>
        <begin position="1"/>
        <end position="22"/>
    </location>
</feature>
<evidence type="ECO:0000313" key="3">
    <source>
        <dbReference type="Proteomes" id="UP001596060"/>
    </source>
</evidence>
<evidence type="ECO:0000313" key="2">
    <source>
        <dbReference type="EMBL" id="MFC5507875.1"/>
    </source>
</evidence>
<organism evidence="2 3">
    <name type="scientific">Bosea massiliensis</name>
    <dbReference type="NCBI Taxonomy" id="151419"/>
    <lineage>
        <taxon>Bacteria</taxon>
        <taxon>Pseudomonadati</taxon>
        <taxon>Pseudomonadota</taxon>
        <taxon>Alphaproteobacteria</taxon>
        <taxon>Hyphomicrobiales</taxon>
        <taxon>Boseaceae</taxon>
        <taxon>Bosea</taxon>
    </lineage>
</organism>
<feature type="chain" id="PRO_5046046165" description="Lipoprotein" evidence="1">
    <location>
        <begin position="23"/>
        <end position="123"/>
    </location>
</feature>
<sequence>MTASAPVRALALVCLAALPLSACVSGPANPSASRASELASLVSRSVACRAGTPSRSTLDGFIAAEKARGATPEQLASARSTYVTVSEGETVNQMVRPKPCGAEERAEVREKMTRIRAGDFSGL</sequence>
<name>A0ABW0P5B9_9HYPH</name>
<comment type="caution">
    <text evidence="2">The sequence shown here is derived from an EMBL/GenBank/DDBJ whole genome shotgun (WGS) entry which is preliminary data.</text>
</comment>
<evidence type="ECO:0008006" key="4">
    <source>
        <dbReference type="Google" id="ProtNLM"/>
    </source>
</evidence>
<keyword evidence="1" id="KW-0732">Signal</keyword>
<evidence type="ECO:0000256" key="1">
    <source>
        <dbReference type="SAM" id="SignalP"/>
    </source>
</evidence>
<proteinExistence type="predicted"/>
<protein>
    <recommendedName>
        <fullName evidence="4">Lipoprotein</fullName>
    </recommendedName>
</protein>
<reference evidence="3" key="1">
    <citation type="journal article" date="2019" name="Int. J. Syst. Evol. Microbiol.">
        <title>The Global Catalogue of Microorganisms (GCM) 10K type strain sequencing project: providing services to taxonomists for standard genome sequencing and annotation.</title>
        <authorList>
            <consortium name="The Broad Institute Genomics Platform"/>
            <consortium name="The Broad Institute Genome Sequencing Center for Infectious Disease"/>
            <person name="Wu L."/>
            <person name="Ma J."/>
        </authorList>
    </citation>
    <scope>NUCLEOTIDE SEQUENCE [LARGE SCALE GENOMIC DNA]</scope>
    <source>
        <strain evidence="3">CCUG 43117</strain>
    </source>
</reference>
<accession>A0ABW0P5B9</accession>